<dbReference type="InterPro" id="IPR006260">
    <property type="entry name" value="TonB/TolA_C"/>
</dbReference>
<evidence type="ECO:0000256" key="7">
    <source>
        <dbReference type="ARBA" id="ARBA00022927"/>
    </source>
</evidence>
<dbReference type="GO" id="GO:0015031">
    <property type="term" value="P:protein transport"/>
    <property type="evidence" value="ECO:0007669"/>
    <property type="project" value="UniProtKB-KW"/>
</dbReference>
<dbReference type="InterPro" id="IPR037682">
    <property type="entry name" value="TonB_C"/>
</dbReference>
<organism evidence="11 12">
    <name type="scientific">Salmonirosea aquatica</name>
    <dbReference type="NCBI Taxonomy" id="2654236"/>
    <lineage>
        <taxon>Bacteria</taxon>
        <taxon>Pseudomonadati</taxon>
        <taxon>Bacteroidota</taxon>
        <taxon>Cytophagia</taxon>
        <taxon>Cytophagales</taxon>
        <taxon>Spirosomataceae</taxon>
        <taxon>Salmonirosea</taxon>
    </lineage>
</organism>
<comment type="similarity">
    <text evidence="2">Belongs to the TonB family.</text>
</comment>
<accession>A0A7C9F8E7</accession>
<name>A0A7C9F8E7_9BACT</name>
<dbReference type="PROSITE" id="PS51257">
    <property type="entry name" value="PROKAR_LIPOPROTEIN"/>
    <property type="match status" value="1"/>
</dbReference>
<evidence type="ECO:0000256" key="9">
    <source>
        <dbReference type="ARBA" id="ARBA00023136"/>
    </source>
</evidence>
<evidence type="ECO:0000256" key="2">
    <source>
        <dbReference type="ARBA" id="ARBA00006555"/>
    </source>
</evidence>
<keyword evidence="7" id="KW-0653">Protein transport</keyword>
<reference evidence="11 12" key="1">
    <citation type="submission" date="2019-10" db="EMBL/GenBank/DDBJ databases">
        <title>Draft Genome Sequence of Cytophagaceae sp. SJW1-29.</title>
        <authorList>
            <person name="Choi A."/>
        </authorList>
    </citation>
    <scope>NUCLEOTIDE SEQUENCE [LARGE SCALE GENOMIC DNA]</scope>
    <source>
        <strain evidence="11 12">SJW1-29</strain>
    </source>
</reference>
<evidence type="ECO:0000256" key="5">
    <source>
        <dbReference type="ARBA" id="ARBA00022519"/>
    </source>
</evidence>
<evidence type="ECO:0000256" key="3">
    <source>
        <dbReference type="ARBA" id="ARBA00022448"/>
    </source>
</evidence>
<dbReference type="RefSeq" id="WP_152758694.1">
    <property type="nucleotide sequence ID" value="NZ_WHLY01000002.1"/>
</dbReference>
<dbReference type="GO" id="GO:0098797">
    <property type="term" value="C:plasma membrane protein complex"/>
    <property type="evidence" value="ECO:0007669"/>
    <property type="project" value="TreeGrafter"/>
</dbReference>
<keyword evidence="12" id="KW-1185">Reference proteome</keyword>
<comment type="caution">
    <text evidence="11">The sequence shown here is derived from an EMBL/GenBank/DDBJ whole genome shotgun (WGS) entry which is preliminary data.</text>
</comment>
<dbReference type="Pfam" id="PF03544">
    <property type="entry name" value="TonB_C"/>
    <property type="match status" value="1"/>
</dbReference>
<sequence>MKKKLLTLLAACALTFYGCNNNSEMASGTNLETENSPLDEKVYTLVDEQPEFPGGFQSMYEFLGNNILYPEQARKANVQGKVFLSFVVSSTGEIRDVKVLKGVGYGLDEEAERVVKKMPKWQPGREDGKEVAVRYNLPVVFQLKKQPTI</sequence>
<evidence type="ECO:0000256" key="1">
    <source>
        <dbReference type="ARBA" id="ARBA00004383"/>
    </source>
</evidence>
<dbReference type="SUPFAM" id="SSF74653">
    <property type="entry name" value="TolA/TonB C-terminal domain"/>
    <property type="match status" value="1"/>
</dbReference>
<dbReference type="NCBIfam" id="TIGR01352">
    <property type="entry name" value="tonB_Cterm"/>
    <property type="match status" value="1"/>
</dbReference>
<gene>
    <name evidence="11" type="ORF">GBK04_08725</name>
</gene>
<evidence type="ECO:0000256" key="6">
    <source>
        <dbReference type="ARBA" id="ARBA00022692"/>
    </source>
</evidence>
<dbReference type="Gene3D" id="3.30.1150.10">
    <property type="match status" value="1"/>
</dbReference>
<keyword evidence="4" id="KW-1003">Cell membrane</keyword>
<evidence type="ECO:0000313" key="12">
    <source>
        <dbReference type="Proteomes" id="UP000479293"/>
    </source>
</evidence>
<keyword evidence="8" id="KW-1133">Transmembrane helix</keyword>
<dbReference type="AlphaFoldDB" id="A0A7C9F8E7"/>
<evidence type="ECO:0000256" key="4">
    <source>
        <dbReference type="ARBA" id="ARBA00022475"/>
    </source>
</evidence>
<proteinExistence type="inferred from homology"/>
<dbReference type="InterPro" id="IPR051045">
    <property type="entry name" value="TonB-dependent_transducer"/>
</dbReference>
<dbReference type="PANTHER" id="PTHR33446">
    <property type="entry name" value="PROTEIN TONB-RELATED"/>
    <property type="match status" value="1"/>
</dbReference>
<dbReference type="EMBL" id="WHLY01000002">
    <property type="protein sequence ID" value="MPR33444.1"/>
    <property type="molecule type" value="Genomic_DNA"/>
</dbReference>
<dbReference type="Proteomes" id="UP000479293">
    <property type="component" value="Unassembled WGS sequence"/>
</dbReference>
<evidence type="ECO:0000256" key="8">
    <source>
        <dbReference type="ARBA" id="ARBA00022989"/>
    </source>
</evidence>
<feature type="domain" description="TonB C-terminal" evidence="10">
    <location>
        <begin position="54"/>
        <end position="149"/>
    </location>
</feature>
<protein>
    <submittedName>
        <fullName evidence="11">TonB family protein</fullName>
    </submittedName>
</protein>
<evidence type="ECO:0000259" key="10">
    <source>
        <dbReference type="PROSITE" id="PS52015"/>
    </source>
</evidence>
<dbReference type="PANTHER" id="PTHR33446:SF2">
    <property type="entry name" value="PROTEIN TONB"/>
    <property type="match status" value="1"/>
</dbReference>
<dbReference type="GO" id="GO:0031992">
    <property type="term" value="F:energy transducer activity"/>
    <property type="evidence" value="ECO:0007669"/>
    <property type="project" value="TreeGrafter"/>
</dbReference>
<keyword evidence="9" id="KW-0472">Membrane</keyword>
<dbReference type="PROSITE" id="PS52015">
    <property type="entry name" value="TONB_CTD"/>
    <property type="match status" value="1"/>
</dbReference>
<keyword evidence="5" id="KW-0997">Cell inner membrane</keyword>
<keyword evidence="3" id="KW-0813">Transport</keyword>
<evidence type="ECO:0000313" key="11">
    <source>
        <dbReference type="EMBL" id="MPR33444.1"/>
    </source>
</evidence>
<keyword evidence="6" id="KW-0812">Transmembrane</keyword>
<dbReference type="GO" id="GO:0055085">
    <property type="term" value="P:transmembrane transport"/>
    <property type="evidence" value="ECO:0007669"/>
    <property type="project" value="InterPro"/>
</dbReference>
<comment type="subcellular location">
    <subcellularLocation>
        <location evidence="1">Cell inner membrane</location>
        <topology evidence="1">Single-pass membrane protein</topology>
        <orientation evidence="1">Periplasmic side</orientation>
    </subcellularLocation>
</comment>